<dbReference type="SUPFAM" id="SSF55874">
    <property type="entry name" value="ATPase domain of HSP90 chaperone/DNA topoisomerase II/histidine kinase"/>
    <property type="match status" value="1"/>
</dbReference>
<dbReference type="CDD" id="cd17546">
    <property type="entry name" value="REC_hyHK_CKI1_RcsC-like"/>
    <property type="match status" value="1"/>
</dbReference>
<dbReference type="RefSeq" id="WP_068327909.1">
    <property type="nucleotide sequence ID" value="NZ_LVHF01000012.1"/>
</dbReference>
<evidence type="ECO:0000256" key="1">
    <source>
        <dbReference type="ARBA" id="ARBA00000085"/>
    </source>
</evidence>
<comment type="subunit">
    <text evidence="9">At low DSF concentrations, interacts with RpfF.</text>
</comment>
<dbReference type="InterPro" id="IPR001789">
    <property type="entry name" value="Sig_transdc_resp-reg_receiver"/>
</dbReference>
<dbReference type="EMBL" id="LVHF01000012">
    <property type="protein sequence ID" value="OAN18044.1"/>
    <property type="molecule type" value="Genomic_DNA"/>
</dbReference>
<keyword evidence="12" id="KW-0175">Coiled coil</keyword>
<dbReference type="GO" id="GO:0000155">
    <property type="term" value="F:phosphorelay sensor kinase activity"/>
    <property type="evidence" value="ECO:0007669"/>
    <property type="project" value="InterPro"/>
</dbReference>
<dbReference type="InterPro" id="IPR036890">
    <property type="entry name" value="HATPase_C_sf"/>
</dbReference>
<comment type="caution">
    <text evidence="16">The sequence shown here is derived from an EMBL/GenBank/DDBJ whole genome shotgun (WGS) entry which is preliminary data.</text>
</comment>
<keyword evidence="5" id="KW-0547">Nucleotide-binding</keyword>
<reference evidence="16 17" key="1">
    <citation type="submission" date="2016-03" db="EMBL/GenBank/DDBJ databases">
        <title>Photobacterium proteolyticum sp. nov. a protease producing bacterium isolated from ocean sediments of Laizhou Bay.</title>
        <authorList>
            <person name="Li Y."/>
        </authorList>
    </citation>
    <scope>NUCLEOTIDE SEQUENCE [LARGE SCALE GENOMIC DNA]</scope>
    <source>
        <strain evidence="16 17">R-40508</strain>
    </source>
</reference>
<dbReference type="Pfam" id="PF00512">
    <property type="entry name" value="HisKA"/>
    <property type="match status" value="1"/>
</dbReference>
<evidence type="ECO:0000256" key="11">
    <source>
        <dbReference type="PROSITE-ProRule" id="PRU00169"/>
    </source>
</evidence>
<name>A0A178KMQ7_9GAMM</name>
<evidence type="ECO:0000256" key="3">
    <source>
        <dbReference type="ARBA" id="ARBA00022553"/>
    </source>
</evidence>
<keyword evidence="7" id="KW-0067">ATP-binding</keyword>
<dbReference type="GO" id="GO:0005524">
    <property type="term" value="F:ATP binding"/>
    <property type="evidence" value="ECO:0007669"/>
    <property type="project" value="UniProtKB-KW"/>
</dbReference>
<dbReference type="AlphaFoldDB" id="A0A178KMQ7"/>
<keyword evidence="13" id="KW-0472">Membrane</keyword>
<evidence type="ECO:0000313" key="17">
    <source>
        <dbReference type="Proteomes" id="UP000078503"/>
    </source>
</evidence>
<evidence type="ECO:0000256" key="6">
    <source>
        <dbReference type="ARBA" id="ARBA00022777"/>
    </source>
</evidence>
<dbReference type="Pfam" id="PF00072">
    <property type="entry name" value="Response_reg"/>
    <property type="match status" value="1"/>
</dbReference>
<dbReference type="InterPro" id="IPR011006">
    <property type="entry name" value="CheY-like_superfamily"/>
</dbReference>
<dbReference type="FunFam" id="3.30.565.10:FF:000010">
    <property type="entry name" value="Sensor histidine kinase RcsC"/>
    <property type="match status" value="1"/>
</dbReference>
<feature type="coiled-coil region" evidence="12">
    <location>
        <begin position="34"/>
        <end position="101"/>
    </location>
</feature>
<dbReference type="PROSITE" id="PS50110">
    <property type="entry name" value="RESPONSE_REGULATORY"/>
    <property type="match status" value="1"/>
</dbReference>
<evidence type="ECO:0000256" key="2">
    <source>
        <dbReference type="ARBA" id="ARBA00012438"/>
    </source>
</evidence>
<dbReference type="PROSITE" id="PS50109">
    <property type="entry name" value="HIS_KIN"/>
    <property type="match status" value="1"/>
</dbReference>
<evidence type="ECO:0000256" key="8">
    <source>
        <dbReference type="ARBA" id="ARBA00023012"/>
    </source>
</evidence>
<keyword evidence="8" id="KW-0902">Two-component regulatory system</keyword>
<dbReference type="InterPro" id="IPR005467">
    <property type="entry name" value="His_kinase_dom"/>
</dbReference>
<dbReference type="InterPro" id="IPR003594">
    <property type="entry name" value="HATPase_dom"/>
</dbReference>
<dbReference type="SMART" id="SM00388">
    <property type="entry name" value="HisKA"/>
    <property type="match status" value="1"/>
</dbReference>
<dbReference type="SUPFAM" id="SSF52172">
    <property type="entry name" value="CheY-like"/>
    <property type="match status" value="1"/>
</dbReference>
<dbReference type="Gene3D" id="3.40.50.2300">
    <property type="match status" value="1"/>
</dbReference>
<comment type="catalytic activity">
    <reaction evidence="1">
        <text>ATP + protein L-histidine = ADP + protein N-phospho-L-histidine.</text>
        <dbReference type="EC" id="2.7.13.3"/>
    </reaction>
</comment>
<dbReference type="Pfam" id="PF02518">
    <property type="entry name" value="HATPase_c"/>
    <property type="match status" value="1"/>
</dbReference>
<dbReference type="CDD" id="cd00082">
    <property type="entry name" value="HisKA"/>
    <property type="match status" value="1"/>
</dbReference>
<evidence type="ECO:0000256" key="12">
    <source>
        <dbReference type="SAM" id="Coils"/>
    </source>
</evidence>
<dbReference type="EC" id="2.7.13.3" evidence="2"/>
<sequence>MTKTKNQSIQTLLYWGGGVILTLVIVFFYATNLLEKEESALHQLQLDIATSSQQMLMMRRHEKDFLARQDDKYIEKMEQEANAIRQQLHNINANLEAHKLNANYDSENTLNAIDAYVSQFNRLTNTVFQIYGTDNNNIGYIDELKQATLDFERRAFTVNDEALTYQLIDTQELLIAFFKDFDTRLLNDIDRSLLVLEQTIQRHSNNEALQNEFMAFSSNYYQLRGGFETLGYTHNLGQLGDLRSTIHRVEANLNTLYNLIPILIKKELSSYHMYSYLLAGLLCIAIIMVLMFVIRAIGQLETALISSKEKETRANRAKSSFLANMSHEIRTPLNGIIGMTEILSDSKLSAIQKDYLTTINASSQTLLMLINDVLDLSKIESGNLEVNAHTCDLKEIIYDTAALIAAKAQQKQVDIVVNLEGHIPDYVRADEQKVRQVLMNLASNAIKFTQTGSVTFSLHAGEENEQLQEFFFSVKDTGIGIEKSKHAQVFEEFKQESSSTSANFGGTGLGLAISSKMIKMMGGKIEIESAKGEGSEFYFTIQLAKDPETRSRKSVSKSLVYCSPNADQLLVQNLKTFGYPFDIVASPDEISPELNKDTVIVLDTRFYGDKVEALHQKYPELPILVARNNNSEKPDYGDCTAGYITLPLLGNRLDTLIKSAKVHDEDQDVNTDIEPVANETKDGLVLIVEDNVVNQKVVSVNLKRLGYQFEIANNGQEAVEKYKANHRETSLVLMDCMMPIMDGFEATTKIREYEQNEHLGSTHIIALTASILDDDIQRCFDSGMDDYLPKPFRREVLIEKLEKHAVCEA</sequence>
<keyword evidence="17" id="KW-1185">Reference proteome</keyword>
<keyword evidence="3 11" id="KW-0597">Phosphoprotein</keyword>
<dbReference type="PRINTS" id="PR00344">
    <property type="entry name" value="BCTRLSENSOR"/>
</dbReference>
<dbReference type="Gene3D" id="3.30.565.10">
    <property type="entry name" value="Histidine kinase-like ATPase, C-terminal domain"/>
    <property type="match status" value="1"/>
</dbReference>
<gene>
    <name evidence="16" type="ORF">A3K86_03755</name>
</gene>
<keyword evidence="6" id="KW-0418">Kinase</keyword>
<evidence type="ECO:0000256" key="10">
    <source>
        <dbReference type="ARBA" id="ARBA00068150"/>
    </source>
</evidence>
<feature type="modified residue" description="4-aspartylphosphate" evidence="11">
    <location>
        <position position="735"/>
    </location>
</feature>
<dbReference type="SMART" id="SM00387">
    <property type="entry name" value="HATPase_c"/>
    <property type="match status" value="1"/>
</dbReference>
<dbReference type="STRING" id="858640.A3K86_03755"/>
<dbReference type="PANTHER" id="PTHR45339:SF1">
    <property type="entry name" value="HYBRID SIGNAL TRANSDUCTION HISTIDINE KINASE J"/>
    <property type="match status" value="1"/>
</dbReference>
<accession>A0A178KMQ7</accession>
<feature type="domain" description="Response regulatory" evidence="15">
    <location>
        <begin position="684"/>
        <end position="805"/>
    </location>
</feature>
<dbReference type="SMART" id="SM00448">
    <property type="entry name" value="REC"/>
    <property type="match status" value="1"/>
</dbReference>
<dbReference type="Gene3D" id="1.10.287.130">
    <property type="match status" value="1"/>
</dbReference>
<evidence type="ECO:0000313" key="16">
    <source>
        <dbReference type="EMBL" id="OAN18044.1"/>
    </source>
</evidence>
<dbReference type="CDD" id="cd16922">
    <property type="entry name" value="HATPase_EvgS-ArcB-TorS-like"/>
    <property type="match status" value="1"/>
</dbReference>
<proteinExistence type="predicted"/>
<evidence type="ECO:0000256" key="5">
    <source>
        <dbReference type="ARBA" id="ARBA00022741"/>
    </source>
</evidence>
<evidence type="ECO:0000259" key="15">
    <source>
        <dbReference type="PROSITE" id="PS50110"/>
    </source>
</evidence>
<feature type="transmembrane region" description="Helical" evidence="13">
    <location>
        <begin position="12"/>
        <end position="34"/>
    </location>
</feature>
<keyword evidence="13" id="KW-0812">Transmembrane</keyword>
<evidence type="ECO:0000256" key="13">
    <source>
        <dbReference type="SAM" id="Phobius"/>
    </source>
</evidence>
<dbReference type="FunFam" id="1.10.287.130:FF:000002">
    <property type="entry name" value="Two-component osmosensing histidine kinase"/>
    <property type="match status" value="1"/>
</dbReference>
<dbReference type="SUPFAM" id="SSF47384">
    <property type="entry name" value="Homodimeric domain of signal transducing histidine kinase"/>
    <property type="match status" value="1"/>
</dbReference>
<dbReference type="OrthoDB" id="9810730at2"/>
<protein>
    <recommendedName>
        <fullName evidence="10">Sensory/regulatory protein RpfC</fullName>
        <ecNumber evidence="2">2.7.13.3</ecNumber>
    </recommendedName>
</protein>
<organism evidence="16 17">
    <name type="scientific">Photobacterium jeanii</name>
    <dbReference type="NCBI Taxonomy" id="858640"/>
    <lineage>
        <taxon>Bacteria</taxon>
        <taxon>Pseudomonadati</taxon>
        <taxon>Pseudomonadota</taxon>
        <taxon>Gammaproteobacteria</taxon>
        <taxon>Vibrionales</taxon>
        <taxon>Vibrionaceae</taxon>
        <taxon>Photobacterium</taxon>
    </lineage>
</organism>
<dbReference type="PANTHER" id="PTHR45339">
    <property type="entry name" value="HYBRID SIGNAL TRANSDUCTION HISTIDINE KINASE J"/>
    <property type="match status" value="1"/>
</dbReference>
<evidence type="ECO:0000256" key="9">
    <source>
        <dbReference type="ARBA" id="ARBA00064003"/>
    </source>
</evidence>
<evidence type="ECO:0000256" key="4">
    <source>
        <dbReference type="ARBA" id="ARBA00022679"/>
    </source>
</evidence>
<feature type="transmembrane region" description="Helical" evidence="13">
    <location>
        <begin position="274"/>
        <end position="298"/>
    </location>
</feature>
<keyword evidence="4" id="KW-0808">Transferase</keyword>
<dbReference type="InterPro" id="IPR036097">
    <property type="entry name" value="HisK_dim/P_sf"/>
</dbReference>
<feature type="domain" description="Histidine kinase" evidence="14">
    <location>
        <begin position="324"/>
        <end position="545"/>
    </location>
</feature>
<keyword evidence="13" id="KW-1133">Transmembrane helix</keyword>
<dbReference type="Proteomes" id="UP000078503">
    <property type="component" value="Unassembled WGS sequence"/>
</dbReference>
<evidence type="ECO:0000256" key="7">
    <source>
        <dbReference type="ARBA" id="ARBA00022840"/>
    </source>
</evidence>
<dbReference type="InterPro" id="IPR004358">
    <property type="entry name" value="Sig_transdc_His_kin-like_C"/>
</dbReference>
<dbReference type="InterPro" id="IPR003661">
    <property type="entry name" value="HisK_dim/P_dom"/>
</dbReference>
<evidence type="ECO:0000259" key="14">
    <source>
        <dbReference type="PROSITE" id="PS50109"/>
    </source>
</evidence>